<dbReference type="PROSITE" id="PS51257">
    <property type="entry name" value="PROKAR_LIPOPROTEIN"/>
    <property type="match status" value="1"/>
</dbReference>
<protein>
    <submittedName>
        <fullName evidence="2">Uncharacterized protein</fullName>
    </submittedName>
</protein>
<proteinExistence type="predicted"/>
<evidence type="ECO:0000256" key="1">
    <source>
        <dbReference type="SAM" id="SignalP"/>
    </source>
</evidence>
<dbReference type="Proteomes" id="UP000326837">
    <property type="component" value="Chromosome"/>
</dbReference>
<sequence>MSIQTRAAASLAMLCLLAVGCRSAMNCTDGCACANGSPLAGMRYCEPGCAPCAGKTPACGESCAPGCTDACGEGCGKCGANGLSGCTGCGERYWCDWYNHPPQLCQPCDCHGNYTGPGVDRYILPNASGRAGTPVGTETSWPR</sequence>
<feature type="signal peptide" evidence="1">
    <location>
        <begin position="1"/>
        <end position="24"/>
    </location>
</feature>
<name>A0A5K7X8A3_9BACT</name>
<dbReference type="RefSeq" id="WP_152098543.1">
    <property type="nucleotide sequence ID" value="NZ_AP021861.1"/>
</dbReference>
<evidence type="ECO:0000313" key="2">
    <source>
        <dbReference type="EMBL" id="BBO32605.1"/>
    </source>
</evidence>
<reference evidence="3" key="1">
    <citation type="submission" date="2019-10" db="EMBL/GenBank/DDBJ databases">
        <title>Lacipirellula parvula gen. nov., sp. nov., representing a lineage of planctomycetes widespread in freshwater anoxic habitats, and description of the family Lacipirellulaceae.</title>
        <authorList>
            <person name="Dedysh S.N."/>
            <person name="Kulichevskaya I.S."/>
            <person name="Beletsky A.V."/>
            <person name="Rakitin A.L."/>
            <person name="Mardanov A.V."/>
            <person name="Ivanova A.A."/>
            <person name="Saltykova V.X."/>
            <person name="Rijpstra W.I.C."/>
            <person name="Sinninghe Damste J.S."/>
            <person name="Ravin N.V."/>
        </authorList>
    </citation>
    <scope>NUCLEOTIDE SEQUENCE [LARGE SCALE GENOMIC DNA]</scope>
    <source>
        <strain evidence="3">PX69</strain>
    </source>
</reference>
<accession>A0A5K7X8A3</accession>
<evidence type="ECO:0000313" key="3">
    <source>
        <dbReference type="Proteomes" id="UP000326837"/>
    </source>
</evidence>
<dbReference type="AlphaFoldDB" id="A0A5K7X8A3"/>
<dbReference type="KEGG" id="lpav:PLANPX_2217"/>
<keyword evidence="1" id="KW-0732">Signal</keyword>
<keyword evidence="3" id="KW-1185">Reference proteome</keyword>
<gene>
    <name evidence="2" type="ORF">PLANPX_2217</name>
</gene>
<dbReference type="EMBL" id="AP021861">
    <property type="protein sequence ID" value="BBO32605.1"/>
    <property type="molecule type" value="Genomic_DNA"/>
</dbReference>
<organism evidence="2 3">
    <name type="scientific">Lacipirellula parvula</name>
    <dbReference type="NCBI Taxonomy" id="2650471"/>
    <lineage>
        <taxon>Bacteria</taxon>
        <taxon>Pseudomonadati</taxon>
        <taxon>Planctomycetota</taxon>
        <taxon>Planctomycetia</taxon>
        <taxon>Pirellulales</taxon>
        <taxon>Lacipirellulaceae</taxon>
        <taxon>Lacipirellula</taxon>
    </lineage>
</organism>
<feature type="chain" id="PRO_5024889156" evidence="1">
    <location>
        <begin position="25"/>
        <end position="143"/>
    </location>
</feature>